<reference evidence="2" key="1">
    <citation type="submission" date="2008-12" db="EMBL/GenBank/DDBJ databases">
        <title>Annotation of Streptomyces ghanaensis ATCC 14672.</title>
        <authorList>
            <consortium name="The Broad Institute Genome Sequencing Platform"/>
            <consortium name="Broad Institute Microbial Sequencing Center"/>
            <person name="Fischbach M."/>
            <person name="Ward D."/>
            <person name="Young S."/>
            <person name="Kodira C.D."/>
            <person name="Zeng Q."/>
            <person name="Koehrsen M."/>
            <person name="Godfrey P."/>
            <person name="Alvarado L."/>
            <person name="Berlin A.M."/>
            <person name="Borenstein D."/>
            <person name="Chen Z."/>
            <person name="Engels R."/>
            <person name="Freedman E."/>
            <person name="Gellesch M."/>
            <person name="Goldberg J."/>
            <person name="Griggs A."/>
            <person name="Gujja S."/>
            <person name="Heiman D.I."/>
            <person name="Hepburn T.A."/>
            <person name="Howarth C."/>
            <person name="Jen D."/>
            <person name="Larson L."/>
            <person name="Lewis B."/>
            <person name="Mehta T."/>
            <person name="Park D."/>
            <person name="Pearson M."/>
            <person name="Roberts A."/>
            <person name="Saif S."/>
            <person name="Shea T.D."/>
            <person name="Shenoy N."/>
            <person name="Sisk P."/>
            <person name="Stolte C."/>
            <person name="Sykes S.N."/>
            <person name="Walk T."/>
            <person name="White J."/>
            <person name="Yandava C."/>
            <person name="Straight P."/>
            <person name="Clardy J."/>
            <person name="Hung D."/>
            <person name="Kolter R."/>
            <person name="Mekalanos J."/>
            <person name="Walker S."/>
            <person name="Walsh C.T."/>
            <person name="Wieland B.L.C."/>
            <person name="Ilzarbe M."/>
            <person name="Galagan J."/>
            <person name="Nusbaum C."/>
            <person name="Birren B."/>
        </authorList>
    </citation>
    <scope>NUCLEOTIDE SEQUENCE [LARGE SCALE GENOMIC DNA]</scope>
    <source>
        <strain evidence="2">ATCC 14672 / DSM 40746 / JCM 4963 / KCTC 9882 / NRRL B-12104 / FH 1290</strain>
    </source>
</reference>
<protein>
    <submittedName>
        <fullName evidence="1">Predicted protein</fullName>
    </submittedName>
</protein>
<evidence type="ECO:0000313" key="1">
    <source>
        <dbReference type="EMBL" id="EFE72194.2"/>
    </source>
</evidence>
<gene>
    <name evidence="1" type="ORF">SSFG_07429</name>
</gene>
<sequence length="131" mass="14185">MVVPGTGRHGLPSAPHARACPFVRLFAAPTARGGVPRLLSAALCLCRRSAQAASSRLAHPLTAYRQCRGGRQRQPLGAVVQRIRAAAPSLPPRGVLQPLSRLRQHPSPHNFTVSSPRRYCQRFRDHSTGAT</sequence>
<organism evidence="1 2">
    <name type="scientific">Streptomyces viridosporus (strain ATCC 14672 / DSM 40746 / JCM 4963 / KCTC 9882 / NRRL B-12104 / FH 1290)</name>
    <name type="common">Streptomyces ghanaensis</name>
    <dbReference type="NCBI Taxonomy" id="566461"/>
    <lineage>
        <taxon>Bacteria</taxon>
        <taxon>Bacillati</taxon>
        <taxon>Actinomycetota</taxon>
        <taxon>Actinomycetes</taxon>
        <taxon>Kitasatosporales</taxon>
        <taxon>Streptomycetaceae</taxon>
        <taxon>Streptomyces</taxon>
    </lineage>
</organism>
<accession>D5ZNR3</accession>
<proteinExistence type="predicted"/>
<name>D5ZNR3_STRV1</name>
<dbReference type="EMBL" id="DS999641">
    <property type="protein sequence ID" value="EFE72194.2"/>
    <property type="molecule type" value="Genomic_DNA"/>
</dbReference>
<dbReference type="Proteomes" id="UP000003824">
    <property type="component" value="Unassembled WGS sequence"/>
</dbReference>
<evidence type="ECO:0000313" key="2">
    <source>
        <dbReference type="Proteomes" id="UP000003824"/>
    </source>
</evidence>
<dbReference type="AlphaFoldDB" id="D5ZNR3"/>